<sequence>MTKEYLALSQDTGNQAIYSSLAPIQKNWTPPNYGTLKINSDAVFIGESTLLRLSSLWMGGEGMINDDVKNVARTKSSPKLTLLPLIALIFYEVSGGPFGVEDSVRAGGGPLLSLLGFLIFPLFWSIPEALVTAELATTFPENGGYVIWISSAFGPFWGFQEGFWKWFSGVMDNALYPVLFLDYLKHSIPIFNRLIARIPALLGITISLTYLNYRGLHIVGFSAVLLACFSLLPFLVMGLLSIPKIKHKQWLVVDFKKVDWRGYFNSMFWNLNYWDKASTLAGEIEEPSKTFPKALYGALVLVVTSYMIPLLAGTGALKSDPSEWSDGYFAEVGMLIGGFWLKWWIQAAAAMSNLGLFEAEMSSDAFQLLGMSEMGMLPSIFALRSKYGTPTVSILCSATGVIFLSWMSFQEILEFLNFLYSLGMLLEFAAFIRLRIKKPDLHRPYKVPLQTFGATMLCLPPALLLVLVMCLASLRTYFVSGAVIILGFLLYPALVHTRDRKWINFYTNEEPKSFDNDDLEDQSVAAGEEVTDEASLSLLPEMPYSKVVGTKMVADHHFTRMDTLELKDMIYRKIGHKRAEKYFDQLRRLFGLQMNKVDFDKVCIRTIGRENISLHNRLIRSIVKNACQAKVPPPPSKIRKVDGSLSIKVANGYQRSCLQSLYGDAFPQSPRKSRSPIHRDRKFRDRPSPLGPLGKSPSLTFEEGAPRVQEQQSATELLSLGSRPPVEVASVEDGEEVEQVAGSPSIQSRSPVTAPFGISMNLGGSRKALRCVSADNISQLTCQSSGVLPDTRYLRNLLEKRLESEGLGISLDCANLLNNGLDVFLKRLIEPCIGLAGLQGGNRQSNSQVAFGSNAIFPVTHAKRSHKSTCASILDFRVAMESNPRVLGEDWPLKLEKICCRAFEE</sequence>
<comment type="caution">
    <text evidence="1">The sequence shown here is derived from an EMBL/GenBank/DDBJ whole genome shotgun (WGS) entry which is preliminary data.</text>
</comment>
<dbReference type="Proteomes" id="UP001060085">
    <property type="component" value="Linkage Group LG05"/>
</dbReference>
<protein>
    <submittedName>
        <fullName evidence="1">Uncharacterized protein</fullName>
    </submittedName>
</protein>
<organism evidence="1 2">
    <name type="scientific">Catharanthus roseus</name>
    <name type="common">Madagascar periwinkle</name>
    <name type="synonym">Vinca rosea</name>
    <dbReference type="NCBI Taxonomy" id="4058"/>
    <lineage>
        <taxon>Eukaryota</taxon>
        <taxon>Viridiplantae</taxon>
        <taxon>Streptophyta</taxon>
        <taxon>Embryophyta</taxon>
        <taxon>Tracheophyta</taxon>
        <taxon>Spermatophyta</taxon>
        <taxon>Magnoliopsida</taxon>
        <taxon>eudicotyledons</taxon>
        <taxon>Gunneridae</taxon>
        <taxon>Pentapetalae</taxon>
        <taxon>asterids</taxon>
        <taxon>lamiids</taxon>
        <taxon>Gentianales</taxon>
        <taxon>Apocynaceae</taxon>
        <taxon>Rauvolfioideae</taxon>
        <taxon>Vinceae</taxon>
        <taxon>Catharanthinae</taxon>
        <taxon>Catharanthus</taxon>
    </lineage>
</organism>
<evidence type="ECO:0000313" key="2">
    <source>
        <dbReference type="Proteomes" id="UP001060085"/>
    </source>
</evidence>
<dbReference type="EMBL" id="CM044705">
    <property type="protein sequence ID" value="KAI5661184.1"/>
    <property type="molecule type" value="Genomic_DNA"/>
</dbReference>
<keyword evidence="2" id="KW-1185">Reference proteome</keyword>
<proteinExistence type="predicted"/>
<gene>
    <name evidence="1" type="ORF">M9H77_20507</name>
</gene>
<reference evidence="2" key="1">
    <citation type="journal article" date="2023" name="Nat. Plants">
        <title>Single-cell RNA sequencing provides a high-resolution roadmap for understanding the multicellular compartmentation of specialized metabolism.</title>
        <authorList>
            <person name="Sun S."/>
            <person name="Shen X."/>
            <person name="Li Y."/>
            <person name="Li Y."/>
            <person name="Wang S."/>
            <person name="Li R."/>
            <person name="Zhang H."/>
            <person name="Shen G."/>
            <person name="Guo B."/>
            <person name="Wei J."/>
            <person name="Xu J."/>
            <person name="St-Pierre B."/>
            <person name="Chen S."/>
            <person name="Sun C."/>
        </authorList>
    </citation>
    <scope>NUCLEOTIDE SEQUENCE [LARGE SCALE GENOMIC DNA]</scope>
</reference>
<accession>A0ACC0ALZ7</accession>
<name>A0ACC0ALZ7_CATRO</name>
<evidence type="ECO:0000313" key="1">
    <source>
        <dbReference type="EMBL" id="KAI5661184.1"/>
    </source>
</evidence>